<evidence type="ECO:0000313" key="2">
    <source>
        <dbReference type="EMBL" id="NGO72126.1"/>
    </source>
</evidence>
<keyword evidence="3" id="KW-1185">Reference proteome</keyword>
<name>A0A6G4X3K5_9ACTN</name>
<dbReference type="EMBL" id="JAAKZZ010000403">
    <property type="protein sequence ID" value="NGO72126.1"/>
    <property type="molecule type" value="Genomic_DNA"/>
</dbReference>
<dbReference type="Proteomes" id="UP000477722">
    <property type="component" value="Unassembled WGS sequence"/>
</dbReference>
<organism evidence="2 3">
    <name type="scientific">Streptomyces boncukensis</name>
    <dbReference type="NCBI Taxonomy" id="2711219"/>
    <lineage>
        <taxon>Bacteria</taxon>
        <taxon>Bacillati</taxon>
        <taxon>Actinomycetota</taxon>
        <taxon>Actinomycetes</taxon>
        <taxon>Kitasatosporales</taxon>
        <taxon>Streptomycetaceae</taxon>
        <taxon>Streptomyces</taxon>
    </lineage>
</organism>
<reference evidence="2 3" key="1">
    <citation type="submission" date="2020-02" db="EMBL/GenBank/DDBJ databases">
        <title>Whole-genome analyses of novel actinobacteria.</title>
        <authorList>
            <person name="Sahin N."/>
            <person name="Tatar D."/>
        </authorList>
    </citation>
    <scope>NUCLEOTIDE SEQUENCE [LARGE SCALE GENOMIC DNA]</scope>
    <source>
        <strain evidence="2 3">SB3404</strain>
    </source>
</reference>
<accession>A0A6G4X3K5</accession>
<sequence>PRPVRRPGVARPLADAREADYDRYFGIARTPDVPVGTLVEALRSATSEVAAFAPESTEPAVRAGLAVCGLAPPGPSDRVDDSPLGRWRAGHRLFFALIQATVVALRGAAAVGTASHPAPGDTRGAATLLAACAAAMRLTASFSPHAYGHLVRPSMAPPQRDLDGFSGLWSADHRALVGHLRTWGRAHREACSGRCPSLDELSGALAEVHGAHHGICARFVGAQPSLLGTDDDALRTLIRLNTNRSRLLQPPGHTPVEAGTTPRSAP</sequence>
<dbReference type="AlphaFoldDB" id="A0A6G4X3K5"/>
<feature type="non-terminal residue" evidence="2">
    <location>
        <position position="1"/>
    </location>
</feature>
<evidence type="ECO:0000256" key="1">
    <source>
        <dbReference type="SAM" id="MobiDB-lite"/>
    </source>
</evidence>
<gene>
    <name evidence="2" type="ORF">G5C65_28015</name>
</gene>
<comment type="caution">
    <text evidence="2">The sequence shown here is derived from an EMBL/GenBank/DDBJ whole genome shotgun (WGS) entry which is preliminary data.</text>
</comment>
<evidence type="ECO:0000313" key="3">
    <source>
        <dbReference type="Proteomes" id="UP000477722"/>
    </source>
</evidence>
<feature type="region of interest" description="Disordered" evidence="1">
    <location>
        <begin position="244"/>
        <end position="266"/>
    </location>
</feature>
<proteinExistence type="predicted"/>
<protein>
    <submittedName>
        <fullName evidence="2">Uncharacterized protein</fullName>
    </submittedName>
</protein>